<proteinExistence type="predicted"/>
<keyword evidence="1" id="KW-0472">Membrane</keyword>
<feature type="transmembrane region" description="Helical" evidence="1">
    <location>
        <begin position="121"/>
        <end position="154"/>
    </location>
</feature>
<dbReference type="EMBL" id="CP095072">
    <property type="protein sequence ID" value="UOQ49070.1"/>
    <property type="molecule type" value="Genomic_DNA"/>
</dbReference>
<keyword evidence="1" id="KW-0812">Transmembrane</keyword>
<evidence type="ECO:0000313" key="3">
    <source>
        <dbReference type="Proteomes" id="UP000831782"/>
    </source>
</evidence>
<name>A0ABY4EYM9_9BACI</name>
<feature type="transmembrane region" description="Helical" evidence="1">
    <location>
        <begin position="36"/>
        <end position="59"/>
    </location>
</feature>
<organism evidence="2 3">
    <name type="scientific">Gracilibacillus caseinilyticus</name>
    <dbReference type="NCBI Taxonomy" id="2932256"/>
    <lineage>
        <taxon>Bacteria</taxon>
        <taxon>Bacillati</taxon>
        <taxon>Bacillota</taxon>
        <taxon>Bacilli</taxon>
        <taxon>Bacillales</taxon>
        <taxon>Bacillaceae</taxon>
        <taxon>Gracilibacillus</taxon>
    </lineage>
</organism>
<keyword evidence="3" id="KW-1185">Reference proteome</keyword>
<keyword evidence="1" id="KW-1133">Transmembrane helix</keyword>
<dbReference type="Proteomes" id="UP000831782">
    <property type="component" value="Chromosome"/>
</dbReference>
<evidence type="ECO:0000313" key="2">
    <source>
        <dbReference type="EMBL" id="UOQ49070.1"/>
    </source>
</evidence>
<dbReference type="Pfam" id="PF16316">
    <property type="entry name" value="DUF4956"/>
    <property type="match status" value="1"/>
</dbReference>
<protein>
    <submittedName>
        <fullName evidence="2">DUF4956 domain-containing protein</fullName>
    </submittedName>
</protein>
<feature type="transmembrane region" description="Helical" evidence="1">
    <location>
        <begin position="71"/>
        <end position="90"/>
    </location>
</feature>
<evidence type="ECO:0000256" key="1">
    <source>
        <dbReference type="SAM" id="Phobius"/>
    </source>
</evidence>
<gene>
    <name evidence="2" type="ORF">MUN88_02710</name>
</gene>
<sequence length="242" mass="26310">MIFTTATATATSATTSTTTNFSDIFKSSFLENTASFSIVDLLLGMGISFLVGLFIYFVYKKTFKGVIYSHSFNISLVVMTMATSLVIMGISQNVLLSLGMVGALSIVRFRTPIKDPMDLVFLFWSVIAGILSGAGFILLAVIGSVLIGVVIALFSNKIKVENPYLLVVKFNQNAVGKTVEQVIGSHVKKYVLKSKSVMQDNEVEVTYEIRVKENDSEITSSISEINGVRSAVMLSYDGNFTA</sequence>
<reference evidence="2 3" key="1">
    <citation type="submission" date="2022-04" db="EMBL/GenBank/DDBJ databases">
        <title>Gracilibacillus sp. isolated from saltern.</title>
        <authorList>
            <person name="Won M."/>
            <person name="Lee C.-M."/>
            <person name="Woen H.-Y."/>
            <person name="Kwon S.-W."/>
        </authorList>
    </citation>
    <scope>NUCLEOTIDE SEQUENCE [LARGE SCALE GENOMIC DNA]</scope>
    <source>
        <strain evidence="2 3">SSWR10-1</strain>
    </source>
</reference>
<dbReference type="RefSeq" id="WP_244720557.1">
    <property type="nucleotide sequence ID" value="NZ_CP095072.1"/>
</dbReference>
<dbReference type="InterPro" id="IPR032531">
    <property type="entry name" value="DUF4956"/>
</dbReference>
<accession>A0ABY4EYM9</accession>